<dbReference type="Proteomes" id="UP000292693">
    <property type="component" value="Unassembled WGS sequence"/>
</dbReference>
<keyword evidence="2" id="KW-0472">Membrane</keyword>
<keyword evidence="2" id="KW-1133">Transmembrane helix</keyword>
<accession>A0A8G1ZPN8</accession>
<dbReference type="InterPro" id="IPR043857">
    <property type="entry name" value="DUF5819"/>
</dbReference>
<keyword evidence="2" id="KW-0812">Transmembrane</keyword>
<dbReference type="EMBL" id="PKLL01000019">
    <property type="protein sequence ID" value="RZE21796.1"/>
    <property type="molecule type" value="Genomic_DNA"/>
</dbReference>
<gene>
    <name evidence="3" type="ORF">C0Q92_16140</name>
</gene>
<name>A0A8G1ZPN8_9ACTN</name>
<dbReference type="AlphaFoldDB" id="A0A8G1ZPN8"/>
<feature type="region of interest" description="Disordered" evidence="1">
    <location>
        <begin position="1"/>
        <end position="99"/>
    </location>
</feature>
<dbReference type="RefSeq" id="WP_078842943.1">
    <property type="nucleotide sequence ID" value="NZ_CP108647.1"/>
</dbReference>
<proteinExistence type="predicted"/>
<evidence type="ECO:0000313" key="3">
    <source>
        <dbReference type="EMBL" id="RZE21796.1"/>
    </source>
</evidence>
<protein>
    <submittedName>
        <fullName evidence="3">Uncharacterized protein</fullName>
    </submittedName>
</protein>
<comment type="caution">
    <text evidence="3">The sequence shown here is derived from an EMBL/GenBank/DDBJ whole genome shotgun (WGS) entry which is preliminary data.</text>
</comment>
<evidence type="ECO:0000313" key="4">
    <source>
        <dbReference type="Proteomes" id="UP000292693"/>
    </source>
</evidence>
<feature type="region of interest" description="Disordered" evidence="1">
    <location>
        <begin position="285"/>
        <end position="304"/>
    </location>
</feature>
<feature type="transmembrane region" description="Helical" evidence="2">
    <location>
        <begin position="122"/>
        <end position="146"/>
    </location>
</feature>
<feature type="compositionally biased region" description="Low complexity" evidence="1">
    <location>
        <begin position="58"/>
        <end position="75"/>
    </location>
</feature>
<sequence>MDAYGGAGDAEADPEEETRGRDEDRTPSRRPGIGAQRAASPEHLPDPSPPAGRTAHTLGSAPGLAGAAPVPAGSRPAPPPVAADPAADSAPAPGSAEPDLVPVVSPGAVGPGIGALRVGNQVVAAVVMALVAAGVGVHLLMVFLHVAPANTVTKQHGQAVDDYIYPEFEQNWKLFAPNPLQQNIAVQARAEILAEDGTLDRTRWVDLSALDGEAIDGDPLPSHTRQNLLRRGWDFYVNSHDTAGVPNGMRGDLSERYVRRIVLARLVTELEGTRDGVIDRIQVRSRTTPVPPPPWSDEKVSRKPVDRELTWWSVTDSDVPLDGSLQLRRDGEGGAR</sequence>
<evidence type="ECO:0000256" key="1">
    <source>
        <dbReference type="SAM" id="MobiDB-lite"/>
    </source>
</evidence>
<feature type="compositionally biased region" description="Low complexity" evidence="1">
    <location>
        <begin position="83"/>
        <end position="99"/>
    </location>
</feature>
<dbReference type="Pfam" id="PF19136">
    <property type="entry name" value="DUF5819"/>
    <property type="match status" value="1"/>
</dbReference>
<reference evidence="3 4" key="1">
    <citation type="submission" date="2017-12" db="EMBL/GenBank/DDBJ databases">
        <title>Population genomics insights into the ecological differentiation and adaptive evolution in streptomycetes.</title>
        <authorList>
            <person name="Li Y."/>
            <person name="Huang Y."/>
        </authorList>
    </citation>
    <scope>NUCLEOTIDE SEQUENCE [LARGE SCALE GENOMIC DNA]</scope>
    <source>
        <strain evidence="3 4">NBRC 100770</strain>
    </source>
</reference>
<dbReference type="GeneID" id="97268803"/>
<organism evidence="3 4">
    <name type="scientific">Streptomyces albidoflavus</name>
    <dbReference type="NCBI Taxonomy" id="1886"/>
    <lineage>
        <taxon>Bacteria</taxon>
        <taxon>Bacillati</taxon>
        <taxon>Actinomycetota</taxon>
        <taxon>Actinomycetes</taxon>
        <taxon>Kitasatosporales</taxon>
        <taxon>Streptomycetaceae</taxon>
        <taxon>Streptomyces</taxon>
        <taxon>Streptomyces albidoflavus group</taxon>
    </lineage>
</organism>
<feature type="compositionally biased region" description="Basic and acidic residues" evidence="1">
    <location>
        <begin position="17"/>
        <end position="27"/>
    </location>
</feature>
<evidence type="ECO:0000256" key="2">
    <source>
        <dbReference type="SAM" id="Phobius"/>
    </source>
</evidence>